<name>A0A445BRL2_ARAHY</name>
<protein>
    <submittedName>
        <fullName evidence="2">Uncharacterized protein</fullName>
    </submittedName>
</protein>
<gene>
    <name evidence="2" type="ORF">Ahy_A08g037719</name>
</gene>
<dbReference type="AlphaFoldDB" id="A0A445BRL2"/>
<dbReference type="PANTHER" id="PTHR36316:SF1">
    <property type="entry name" value="OS06G0213900 PROTEIN"/>
    <property type="match status" value="1"/>
</dbReference>
<evidence type="ECO:0000256" key="1">
    <source>
        <dbReference type="SAM" id="Phobius"/>
    </source>
</evidence>
<proteinExistence type="predicted"/>
<sequence>MASSGGGEGVRPTKRPLGFMKHAMARKDSFIQWFAMTGILLLSMRSLGQKYRIHSLQEENYTLQEEHDLLAERINNIQRDLLHEASEDSTGAFASRLLKNERNCTVESSSQSCSRGGILPSSASASWFELNDNGGGKG</sequence>
<dbReference type="STRING" id="3818.A0A445BRL2"/>
<comment type="caution">
    <text evidence="2">The sequence shown here is derived from an EMBL/GenBank/DDBJ whole genome shotgun (WGS) entry which is preliminary data.</text>
</comment>
<evidence type="ECO:0000313" key="2">
    <source>
        <dbReference type="EMBL" id="RYR41319.1"/>
    </source>
</evidence>
<evidence type="ECO:0000313" key="3">
    <source>
        <dbReference type="Proteomes" id="UP000289738"/>
    </source>
</evidence>
<reference evidence="2 3" key="1">
    <citation type="submission" date="2019-01" db="EMBL/GenBank/DDBJ databases">
        <title>Sequencing of cultivated peanut Arachis hypogaea provides insights into genome evolution and oil improvement.</title>
        <authorList>
            <person name="Chen X."/>
        </authorList>
    </citation>
    <scope>NUCLEOTIDE SEQUENCE [LARGE SCALE GENOMIC DNA]</scope>
    <source>
        <strain evidence="3">cv. Fuhuasheng</strain>
        <tissue evidence="2">Leaves</tissue>
    </source>
</reference>
<dbReference type="PANTHER" id="PTHR36316">
    <property type="entry name" value="OS06G0213900 PROTEIN"/>
    <property type="match status" value="1"/>
</dbReference>
<keyword evidence="3" id="KW-1185">Reference proteome</keyword>
<organism evidence="2 3">
    <name type="scientific">Arachis hypogaea</name>
    <name type="common">Peanut</name>
    <dbReference type="NCBI Taxonomy" id="3818"/>
    <lineage>
        <taxon>Eukaryota</taxon>
        <taxon>Viridiplantae</taxon>
        <taxon>Streptophyta</taxon>
        <taxon>Embryophyta</taxon>
        <taxon>Tracheophyta</taxon>
        <taxon>Spermatophyta</taxon>
        <taxon>Magnoliopsida</taxon>
        <taxon>eudicotyledons</taxon>
        <taxon>Gunneridae</taxon>
        <taxon>Pentapetalae</taxon>
        <taxon>rosids</taxon>
        <taxon>fabids</taxon>
        <taxon>Fabales</taxon>
        <taxon>Fabaceae</taxon>
        <taxon>Papilionoideae</taxon>
        <taxon>50 kb inversion clade</taxon>
        <taxon>dalbergioids sensu lato</taxon>
        <taxon>Dalbergieae</taxon>
        <taxon>Pterocarpus clade</taxon>
        <taxon>Arachis</taxon>
    </lineage>
</organism>
<keyword evidence="1" id="KW-0812">Transmembrane</keyword>
<feature type="transmembrane region" description="Helical" evidence="1">
    <location>
        <begin position="30"/>
        <end position="48"/>
    </location>
</feature>
<keyword evidence="1" id="KW-0472">Membrane</keyword>
<dbReference type="Proteomes" id="UP000289738">
    <property type="component" value="Chromosome A08"/>
</dbReference>
<dbReference type="EMBL" id="SDMP01000008">
    <property type="protein sequence ID" value="RYR41319.1"/>
    <property type="molecule type" value="Genomic_DNA"/>
</dbReference>
<keyword evidence="1" id="KW-1133">Transmembrane helix</keyword>
<accession>A0A445BRL2</accession>